<dbReference type="AlphaFoldDB" id="A0A455U8K4"/>
<gene>
    <name evidence="1" type="ORF">HSBAA_10800</name>
</gene>
<dbReference type="Proteomes" id="UP000320231">
    <property type="component" value="Chromosome"/>
</dbReference>
<proteinExistence type="predicted"/>
<dbReference type="EMBL" id="AP019514">
    <property type="protein sequence ID" value="BBI59774.1"/>
    <property type="molecule type" value="Genomic_DNA"/>
</dbReference>
<evidence type="ECO:0000313" key="1">
    <source>
        <dbReference type="EMBL" id="BBI59774.1"/>
    </source>
</evidence>
<accession>A0A455U8K4</accession>
<sequence length="68" mass="7372">MIEQGIAGTCWAVFGACTEVMEEPCNVLCEEPCEELCNLDSFYPSAIRLSNGEAVNSWCVVTNTQPPA</sequence>
<protein>
    <submittedName>
        <fullName evidence="1">Uncharacterized protein</fullName>
    </submittedName>
</protein>
<evidence type="ECO:0000313" key="2">
    <source>
        <dbReference type="Proteomes" id="UP000320231"/>
    </source>
</evidence>
<organism evidence="1 2">
    <name type="scientific">Vreelandella sulfidaeris</name>
    <dbReference type="NCBI Taxonomy" id="115553"/>
    <lineage>
        <taxon>Bacteria</taxon>
        <taxon>Pseudomonadati</taxon>
        <taxon>Pseudomonadota</taxon>
        <taxon>Gammaproteobacteria</taxon>
        <taxon>Oceanospirillales</taxon>
        <taxon>Halomonadaceae</taxon>
        <taxon>Vreelandella</taxon>
    </lineage>
</organism>
<dbReference type="KEGG" id="hsr:HSBAA_10800"/>
<reference evidence="1 2" key="1">
    <citation type="journal article" date="2019" name="Microbiol. Resour. Announc.">
        <title>Complete Genome Sequence of Halomonas sulfidaeris Strain Esulfide1 Isolated from a Metal Sulfide Rock at a Depth of 2,200 Meters, Obtained Using Nanopore Sequencing.</title>
        <authorList>
            <person name="Saito M."/>
            <person name="Nishigata A."/>
            <person name="Galipon J."/>
            <person name="Arakawa K."/>
        </authorList>
    </citation>
    <scope>NUCLEOTIDE SEQUENCE [LARGE SCALE GENOMIC DNA]</scope>
    <source>
        <strain evidence="1 2">ATCC BAA-803</strain>
    </source>
</reference>
<name>A0A455U8K4_9GAMM</name>